<evidence type="ECO:0000256" key="1">
    <source>
        <dbReference type="SAM" id="Phobius"/>
    </source>
</evidence>
<sequence>MRQSMLWTFISMSICVLLFFMGTVQFEGMQSATFQMIGFGGMVFALLYGLLLSQHASGKEQENQEE</sequence>
<feature type="transmembrane region" description="Helical" evidence="1">
    <location>
        <begin position="32"/>
        <end position="51"/>
    </location>
</feature>
<protein>
    <submittedName>
        <fullName evidence="2">Uncharacterized protein</fullName>
    </submittedName>
</protein>
<evidence type="ECO:0000313" key="3">
    <source>
        <dbReference type="Proteomes" id="UP000199516"/>
    </source>
</evidence>
<accession>A0A1I2EPM0</accession>
<reference evidence="2 3" key="1">
    <citation type="submission" date="2016-10" db="EMBL/GenBank/DDBJ databases">
        <authorList>
            <person name="de Groot N.N."/>
        </authorList>
    </citation>
    <scope>NUCLEOTIDE SEQUENCE [LARGE SCALE GENOMIC DNA]</scope>
    <source>
        <strain evidence="2 3">DSM 23995</strain>
    </source>
</reference>
<keyword evidence="1" id="KW-1133">Transmembrane helix</keyword>
<name>A0A1I2EPM0_9BACI</name>
<dbReference type="Proteomes" id="UP000199516">
    <property type="component" value="Unassembled WGS sequence"/>
</dbReference>
<dbReference type="OrthoDB" id="2973226at2"/>
<keyword evidence="3" id="KW-1185">Reference proteome</keyword>
<dbReference type="EMBL" id="FONT01000006">
    <property type="protein sequence ID" value="SFE94291.1"/>
    <property type="molecule type" value="Genomic_DNA"/>
</dbReference>
<evidence type="ECO:0000313" key="2">
    <source>
        <dbReference type="EMBL" id="SFE94291.1"/>
    </source>
</evidence>
<dbReference type="RefSeq" id="WP_091662840.1">
    <property type="nucleotide sequence ID" value="NZ_FONT01000006.1"/>
</dbReference>
<organism evidence="2 3">
    <name type="scientific">Alteribacillus iranensis</name>
    <dbReference type="NCBI Taxonomy" id="930128"/>
    <lineage>
        <taxon>Bacteria</taxon>
        <taxon>Bacillati</taxon>
        <taxon>Bacillota</taxon>
        <taxon>Bacilli</taxon>
        <taxon>Bacillales</taxon>
        <taxon>Bacillaceae</taxon>
        <taxon>Alteribacillus</taxon>
    </lineage>
</organism>
<gene>
    <name evidence="2" type="ORF">SAMN05192532_106130</name>
</gene>
<feature type="transmembrane region" description="Helical" evidence="1">
    <location>
        <begin position="7"/>
        <end position="26"/>
    </location>
</feature>
<dbReference type="AlphaFoldDB" id="A0A1I2EPM0"/>
<dbReference type="STRING" id="930128.SAMN05192532_106130"/>
<keyword evidence="1" id="KW-0812">Transmembrane</keyword>
<keyword evidence="1" id="KW-0472">Membrane</keyword>
<proteinExistence type="predicted"/>